<dbReference type="EMBL" id="SNRW01027205">
    <property type="protein sequence ID" value="KAA6360243.1"/>
    <property type="molecule type" value="Genomic_DNA"/>
</dbReference>
<dbReference type="AlphaFoldDB" id="A0A5J4TQP2"/>
<name>A0A5J4TQP2_9EUKA</name>
<gene>
    <name evidence="1" type="ORF">EZS28_044230</name>
</gene>
<protein>
    <submittedName>
        <fullName evidence="1">Uncharacterized protein</fullName>
    </submittedName>
</protein>
<comment type="caution">
    <text evidence="1">The sequence shown here is derived from an EMBL/GenBank/DDBJ whole genome shotgun (WGS) entry which is preliminary data.</text>
</comment>
<proteinExistence type="predicted"/>
<dbReference type="OrthoDB" id="188741at2759"/>
<reference evidence="1 2" key="1">
    <citation type="submission" date="2019-03" db="EMBL/GenBank/DDBJ databases">
        <title>Single cell metagenomics reveals metabolic interactions within the superorganism composed of flagellate Streblomastix strix and complex community of Bacteroidetes bacteria on its surface.</title>
        <authorList>
            <person name="Treitli S.C."/>
            <person name="Kolisko M."/>
            <person name="Husnik F."/>
            <person name="Keeling P."/>
            <person name="Hampl V."/>
        </authorList>
    </citation>
    <scope>NUCLEOTIDE SEQUENCE [LARGE SCALE GENOMIC DNA]</scope>
    <source>
        <strain evidence="1">ST1C</strain>
    </source>
</reference>
<accession>A0A5J4TQP2</accession>
<feature type="non-terminal residue" evidence="1">
    <location>
        <position position="93"/>
    </location>
</feature>
<dbReference type="Proteomes" id="UP000324800">
    <property type="component" value="Unassembled WGS sequence"/>
</dbReference>
<evidence type="ECO:0000313" key="2">
    <source>
        <dbReference type="Proteomes" id="UP000324800"/>
    </source>
</evidence>
<sequence>MATEIVEAADGIYPDTYGEVKKASANIELEERQLLLEYKSTTICISRRGEGIQETEEVVDDWKEQIVRVNLEMIGYGELMDEEDEEEKCQKKT</sequence>
<organism evidence="1 2">
    <name type="scientific">Streblomastix strix</name>
    <dbReference type="NCBI Taxonomy" id="222440"/>
    <lineage>
        <taxon>Eukaryota</taxon>
        <taxon>Metamonada</taxon>
        <taxon>Preaxostyla</taxon>
        <taxon>Oxymonadida</taxon>
        <taxon>Streblomastigidae</taxon>
        <taxon>Streblomastix</taxon>
    </lineage>
</organism>
<evidence type="ECO:0000313" key="1">
    <source>
        <dbReference type="EMBL" id="KAA6360243.1"/>
    </source>
</evidence>